<protein>
    <submittedName>
        <fullName evidence="1">Uncharacterized protein</fullName>
    </submittedName>
</protein>
<dbReference type="AlphaFoldDB" id="M6U482"/>
<evidence type="ECO:0000313" key="2">
    <source>
        <dbReference type="Proteomes" id="UP000012153"/>
    </source>
</evidence>
<sequence>MLCRTHVILAWVWRKEFIFLKKVGTEFSGSILKMWELIQKVNV</sequence>
<dbReference type="Proteomes" id="UP000012153">
    <property type="component" value="Unassembled WGS sequence"/>
</dbReference>
<name>M6U482_9LEPT</name>
<organism evidence="1 2">
    <name type="scientific">Leptospira noguchii serovar Autumnalis str. ZUN142</name>
    <dbReference type="NCBI Taxonomy" id="1085540"/>
    <lineage>
        <taxon>Bacteria</taxon>
        <taxon>Pseudomonadati</taxon>
        <taxon>Spirochaetota</taxon>
        <taxon>Spirochaetia</taxon>
        <taxon>Leptospirales</taxon>
        <taxon>Leptospiraceae</taxon>
        <taxon>Leptospira</taxon>
    </lineage>
</organism>
<dbReference type="EMBL" id="AHOP02000047">
    <property type="protein sequence ID" value="EMO39852.1"/>
    <property type="molecule type" value="Genomic_DNA"/>
</dbReference>
<reference evidence="1 2" key="1">
    <citation type="submission" date="2013-01" db="EMBL/GenBank/DDBJ databases">
        <authorList>
            <person name="Harkins D.M."/>
            <person name="Durkin A.S."/>
            <person name="Brinkac L.M."/>
            <person name="Haft D.H."/>
            <person name="Selengut J.D."/>
            <person name="Sanka R."/>
            <person name="DePew J."/>
            <person name="Purushe J."/>
            <person name="Matthias M.A."/>
            <person name="Vinetz J.M."/>
            <person name="Sutton G.G."/>
            <person name="Nierman W.C."/>
            <person name="Fouts D.E."/>
        </authorList>
    </citation>
    <scope>NUCLEOTIDE SEQUENCE [LARGE SCALE GENOMIC DNA]</scope>
    <source>
        <strain evidence="1 2">ZUN142</strain>
    </source>
</reference>
<gene>
    <name evidence="1" type="ORF">LEP1GSC186_4442</name>
</gene>
<accession>M6U482</accession>
<comment type="caution">
    <text evidence="1">The sequence shown here is derived from an EMBL/GenBank/DDBJ whole genome shotgun (WGS) entry which is preliminary data.</text>
</comment>
<proteinExistence type="predicted"/>
<evidence type="ECO:0000313" key="1">
    <source>
        <dbReference type="EMBL" id="EMO39852.1"/>
    </source>
</evidence>